<reference evidence="6 7" key="1">
    <citation type="submission" date="2023-07" db="EMBL/GenBank/DDBJ databases">
        <title>Genomic Encyclopedia of Type Strains, Phase IV (KMG-IV): sequencing the most valuable type-strain genomes for metagenomic binning, comparative biology and taxonomic classification.</title>
        <authorList>
            <person name="Goeker M."/>
        </authorList>
    </citation>
    <scope>NUCLEOTIDE SEQUENCE [LARGE SCALE GENOMIC DNA]</scope>
    <source>
        <strain evidence="6 7">DSM 18695</strain>
    </source>
</reference>
<gene>
    <name evidence="6" type="ORF">QO010_003209</name>
</gene>
<evidence type="ECO:0000259" key="4">
    <source>
        <dbReference type="Pfam" id="PF00326"/>
    </source>
</evidence>
<keyword evidence="6" id="KW-0645">Protease</keyword>
<keyword evidence="3" id="KW-0732">Signal</keyword>
<dbReference type="EMBL" id="JAUSVS010000006">
    <property type="protein sequence ID" value="MDQ0465422.1"/>
    <property type="molecule type" value="Genomic_DNA"/>
</dbReference>
<dbReference type="InterPro" id="IPR029058">
    <property type="entry name" value="AB_hydrolase_fold"/>
</dbReference>
<name>A0ABU0IWV1_9CAUL</name>
<accession>A0ABU0IWV1</accession>
<dbReference type="Pfam" id="PF00326">
    <property type="entry name" value="Peptidase_S9"/>
    <property type="match status" value="1"/>
</dbReference>
<dbReference type="RefSeq" id="WP_307350724.1">
    <property type="nucleotide sequence ID" value="NZ_JAUSVS010000006.1"/>
</dbReference>
<dbReference type="PANTHER" id="PTHR42776:SF27">
    <property type="entry name" value="DIPEPTIDYL PEPTIDASE FAMILY MEMBER 6"/>
    <property type="match status" value="1"/>
</dbReference>
<evidence type="ECO:0000256" key="1">
    <source>
        <dbReference type="ARBA" id="ARBA00022801"/>
    </source>
</evidence>
<dbReference type="Pfam" id="PF07676">
    <property type="entry name" value="PD40"/>
    <property type="match status" value="2"/>
</dbReference>
<keyword evidence="6" id="KW-0031">Aminopeptidase</keyword>
<proteinExistence type="predicted"/>
<evidence type="ECO:0000256" key="3">
    <source>
        <dbReference type="SAM" id="SignalP"/>
    </source>
</evidence>
<evidence type="ECO:0000256" key="2">
    <source>
        <dbReference type="ARBA" id="ARBA00022825"/>
    </source>
</evidence>
<organism evidence="6 7">
    <name type="scientific">Caulobacter ginsengisoli</name>
    <dbReference type="NCBI Taxonomy" id="400775"/>
    <lineage>
        <taxon>Bacteria</taxon>
        <taxon>Pseudomonadati</taxon>
        <taxon>Pseudomonadota</taxon>
        <taxon>Alphaproteobacteria</taxon>
        <taxon>Caulobacterales</taxon>
        <taxon>Caulobacteraceae</taxon>
        <taxon>Caulobacter</taxon>
    </lineage>
</organism>
<protein>
    <submittedName>
        <fullName evidence="6">Dipeptidyl aminopeptidase/acylaminoacyl peptidase</fullName>
    </submittedName>
</protein>
<evidence type="ECO:0000313" key="6">
    <source>
        <dbReference type="EMBL" id="MDQ0465422.1"/>
    </source>
</evidence>
<evidence type="ECO:0000259" key="5">
    <source>
        <dbReference type="Pfam" id="PF00930"/>
    </source>
</evidence>
<dbReference type="GO" id="GO:0004177">
    <property type="term" value="F:aminopeptidase activity"/>
    <property type="evidence" value="ECO:0007669"/>
    <property type="project" value="UniProtKB-KW"/>
</dbReference>
<sequence length="680" mass="72484">MRLVLAAAIAMVLAAPALAKPPAGPDKIFTARDLFSLEIASDPRIKPDGSAIAYVRSTYDIMGDKAVNTIWLADANGGGQAPIAAGAGSYGSPRWSPDGKRLAYVASTDGGSPQLYVRWMATGVAARLATLAESPGDISWSPDGRSIAFTMFIPDEGETLGSPLAKPEGAKWAAPLTIIGKVNYRADGAGYLRPGYNKVFVIDADGGAPRQLTFGAYDDTGPLAWTPDGKAVLFASSRGADWERDPVESEIYRVTVADGTVAALTDRNGPDFNPVVSPDGRTLAWLGFDDKGRAYEDNLLYVMPLSGGTPRAVTTGLDRAVDGAQWSADNKSLVIQYTDHGITKLARVTLDGTLTPIAQGLTPRALDRPYAGGEFSLANNGMVAFTAGDPNHPSDLAVATKSGTKRLTRLNDELFQGKALGQVTPLLVNSSFDGKKIDAWIVTPPNFDPSRKYPLLLEIHGGPFAAYGPVWSSEDQLYAAAGYIVVYANPRGSTSQGAAFANLIDKDYPSHDYDDLMSVVDAAIGQGSVDPNNLFVTGGSGGGVLTAWIVGKTHRFKAAVSQKPVINWSSFVLTSDGYPLYGPYWLGKQPWEDPTGYWAHSPLSLVGNVTTPTMVLVGEEDRRTPPSESEQLYQALQLRKIPTMLVRVPGASHGGLAERPSQLAAENAAIVAWFERYRTK</sequence>
<feature type="domain" description="Peptidase S9 prolyl oligopeptidase catalytic" evidence="4">
    <location>
        <begin position="472"/>
        <end position="677"/>
    </location>
</feature>
<dbReference type="InterPro" id="IPR001375">
    <property type="entry name" value="Peptidase_S9_cat"/>
</dbReference>
<dbReference type="InterPro" id="IPR002469">
    <property type="entry name" value="Peptidase_S9B_N"/>
</dbReference>
<comment type="caution">
    <text evidence="6">The sequence shown here is derived from an EMBL/GenBank/DDBJ whole genome shotgun (WGS) entry which is preliminary data.</text>
</comment>
<dbReference type="Gene3D" id="3.40.50.1820">
    <property type="entry name" value="alpha/beta hydrolase"/>
    <property type="match status" value="1"/>
</dbReference>
<keyword evidence="1" id="KW-0378">Hydrolase</keyword>
<dbReference type="PANTHER" id="PTHR42776">
    <property type="entry name" value="SERINE PEPTIDASE S9 FAMILY MEMBER"/>
    <property type="match status" value="1"/>
</dbReference>
<dbReference type="SUPFAM" id="SSF82171">
    <property type="entry name" value="DPP6 N-terminal domain-like"/>
    <property type="match status" value="1"/>
</dbReference>
<dbReference type="InterPro" id="IPR011042">
    <property type="entry name" value="6-blade_b-propeller_TolB-like"/>
</dbReference>
<evidence type="ECO:0000313" key="7">
    <source>
        <dbReference type="Proteomes" id="UP001228905"/>
    </source>
</evidence>
<dbReference type="Pfam" id="PF00930">
    <property type="entry name" value="DPPIV_N"/>
    <property type="match status" value="1"/>
</dbReference>
<feature type="signal peptide" evidence="3">
    <location>
        <begin position="1"/>
        <end position="19"/>
    </location>
</feature>
<dbReference type="Gene3D" id="2.120.10.30">
    <property type="entry name" value="TolB, C-terminal domain"/>
    <property type="match status" value="2"/>
</dbReference>
<dbReference type="InterPro" id="IPR011659">
    <property type="entry name" value="WD40"/>
</dbReference>
<dbReference type="SUPFAM" id="SSF53474">
    <property type="entry name" value="alpha/beta-Hydrolases"/>
    <property type="match status" value="1"/>
</dbReference>
<feature type="chain" id="PRO_5047414401" evidence="3">
    <location>
        <begin position="20"/>
        <end position="680"/>
    </location>
</feature>
<dbReference type="Proteomes" id="UP001228905">
    <property type="component" value="Unassembled WGS sequence"/>
</dbReference>
<keyword evidence="2" id="KW-0720">Serine protease</keyword>
<feature type="domain" description="Dipeptidylpeptidase IV N-terminal" evidence="5">
    <location>
        <begin position="193"/>
        <end position="282"/>
    </location>
</feature>
<keyword evidence="7" id="KW-1185">Reference proteome</keyword>